<dbReference type="EMBL" id="MN740864">
    <property type="protein sequence ID" value="QHS83001.1"/>
    <property type="molecule type" value="Genomic_DNA"/>
</dbReference>
<evidence type="ECO:0000313" key="1">
    <source>
        <dbReference type="EMBL" id="QHS83001.1"/>
    </source>
</evidence>
<accession>A0A6C0AUN9</accession>
<name>A0A6C0AUN9_9ZZZZ</name>
<reference evidence="1" key="1">
    <citation type="journal article" date="2020" name="Nature">
        <title>Giant virus diversity and host interactions through global metagenomics.</title>
        <authorList>
            <person name="Schulz F."/>
            <person name="Roux S."/>
            <person name="Paez-Espino D."/>
            <person name="Jungbluth S."/>
            <person name="Walsh D.A."/>
            <person name="Denef V.J."/>
            <person name="McMahon K.D."/>
            <person name="Konstantinidis K.T."/>
            <person name="Eloe-Fadrosh E.A."/>
            <person name="Kyrpides N.C."/>
            <person name="Woyke T."/>
        </authorList>
    </citation>
    <scope>NUCLEOTIDE SEQUENCE</scope>
    <source>
        <strain evidence="1">GVMAG-S-1103017-74</strain>
    </source>
</reference>
<sequence>MADDAPPRDAAQDGCVTHDVSVMRTCYAAVRASLENADMQHPTYGSTPIPLPDDREEQFTLWSFMTHVEWSKSMRRCTKALRKASKPTAAQLGAFLSPALSRSDLDASLHAYNTTP</sequence>
<organism evidence="1">
    <name type="scientific">viral metagenome</name>
    <dbReference type="NCBI Taxonomy" id="1070528"/>
    <lineage>
        <taxon>unclassified sequences</taxon>
        <taxon>metagenomes</taxon>
        <taxon>organismal metagenomes</taxon>
    </lineage>
</organism>
<proteinExistence type="predicted"/>
<dbReference type="AlphaFoldDB" id="A0A6C0AUN9"/>
<protein>
    <submittedName>
        <fullName evidence="1">Uncharacterized protein</fullName>
    </submittedName>
</protein>